<reference evidence="2 3" key="1">
    <citation type="submission" date="2013-01" db="EMBL/GenBank/DDBJ databases">
        <authorList>
            <person name="Bench S."/>
        </authorList>
    </citation>
    <scope>NUCLEOTIDE SEQUENCE [LARGE SCALE GENOMIC DNA]</scope>
    <source>
        <strain evidence="2 3">WH 0401</strain>
    </source>
</reference>
<evidence type="ECO:0008006" key="4">
    <source>
        <dbReference type="Google" id="ProtNLM"/>
    </source>
</evidence>
<evidence type="ECO:0000256" key="1">
    <source>
        <dbReference type="SAM" id="Coils"/>
    </source>
</evidence>
<dbReference type="EMBL" id="CAQM01000403">
    <property type="protein sequence ID" value="CCQ61806.1"/>
    <property type="molecule type" value="Genomic_DNA"/>
</dbReference>
<dbReference type="AlphaFoldDB" id="T2J9F5"/>
<name>T2J9F5_CROWT</name>
<gene>
    <name evidence="2" type="ORF">CWATWH0401_2562</name>
</gene>
<protein>
    <recommendedName>
        <fullName evidence="4">Mll7338 protein</fullName>
    </recommendedName>
</protein>
<feature type="coiled-coil region" evidence="1">
    <location>
        <begin position="25"/>
        <end position="52"/>
    </location>
</feature>
<accession>T2J9F5</accession>
<dbReference type="Gene3D" id="3.40.50.150">
    <property type="entry name" value="Vaccinia Virus protein VP39"/>
    <property type="match status" value="1"/>
</dbReference>
<comment type="caution">
    <text evidence="2">The sequence shown here is derived from an EMBL/GenBank/DDBJ whole genome shotgun (WGS) entry which is preliminary data.</text>
</comment>
<dbReference type="SUPFAM" id="SSF53335">
    <property type="entry name" value="S-adenosyl-L-methionine-dependent methyltransferases"/>
    <property type="match status" value="1"/>
</dbReference>
<reference evidence="2 3" key="2">
    <citation type="submission" date="2013-09" db="EMBL/GenBank/DDBJ databases">
        <title>Whole genome comparison of six Crocosphaera watsonii strains with differing phenotypes.</title>
        <authorList>
            <person name="Bench S.R."/>
            <person name="Heller P."/>
            <person name="Frank I."/>
            <person name="Arciniega M."/>
            <person name="Shilova I.N."/>
            <person name="Zehr J.P."/>
        </authorList>
    </citation>
    <scope>NUCLEOTIDE SEQUENCE [LARGE SCALE GENOMIC DNA]</scope>
    <source>
        <strain evidence="2 3">WH 0401</strain>
    </source>
</reference>
<dbReference type="Proteomes" id="UP000018198">
    <property type="component" value="Unassembled WGS sequence"/>
</dbReference>
<evidence type="ECO:0000313" key="2">
    <source>
        <dbReference type="EMBL" id="CCQ61806.1"/>
    </source>
</evidence>
<proteinExistence type="predicted"/>
<dbReference type="Pfam" id="PF13578">
    <property type="entry name" value="Methyltransf_24"/>
    <property type="match status" value="1"/>
</dbReference>
<dbReference type="RefSeq" id="WP_021835540.1">
    <property type="nucleotide sequence ID" value="NZ_CAQM01000403.1"/>
</dbReference>
<evidence type="ECO:0000313" key="3">
    <source>
        <dbReference type="Proteomes" id="UP000018198"/>
    </source>
</evidence>
<organism evidence="2 3">
    <name type="scientific">Crocosphaera watsonii WH 0401</name>
    <dbReference type="NCBI Taxonomy" id="555881"/>
    <lineage>
        <taxon>Bacteria</taxon>
        <taxon>Bacillati</taxon>
        <taxon>Cyanobacteriota</taxon>
        <taxon>Cyanophyceae</taxon>
        <taxon>Oscillatoriophycideae</taxon>
        <taxon>Chroococcales</taxon>
        <taxon>Aphanothecaceae</taxon>
        <taxon>Crocosphaera</taxon>
    </lineage>
</organism>
<keyword evidence="1" id="KW-0175">Coiled coil</keyword>
<dbReference type="InterPro" id="IPR029063">
    <property type="entry name" value="SAM-dependent_MTases_sf"/>
</dbReference>
<sequence>MNAIKNWLKKIRNKALKIRNKALGLAKIEELLNEKNRENQELITQLQHNTNQRNDYIQHSINKLDEQTRNIQESVDILSSILSSPEKLIPQLNSYTGKYYMALEYPPSRDYQPRWGYTKPPHSGLSKIFHKDFDEHCQTLENLAKLKPFFDKINIYFDHENSGDPAWLKTPLNAFDAALIYYFVTDLKAKNYLEIGSGVSTLFAARAIKDHNLETKILSIDPDPRAEVDAVCDRVIRDGLETCELEIFSQLEPGDILFLDGSHRSFMNSDVTVFMMDVLPMIKPGVIIGVHDILLPYDYPDSFKNWYWNEQYMFAVYLLAAANKLKILMPGRYMSLRPELEKAFSAILKDWKEDRSVWLNGGSLWFTHLENS</sequence>